<evidence type="ECO:0000313" key="1">
    <source>
        <dbReference type="EMBL" id="KKK65753.1"/>
    </source>
</evidence>
<dbReference type="EMBL" id="LAZR01060400">
    <property type="protein sequence ID" value="KKK65753.1"/>
    <property type="molecule type" value="Genomic_DNA"/>
</dbReference>
<organism evidence="1">
    <name type="scientific">marine sediment metagenome</name>
    <dbReference type="NCBI Taxonomy" id="412755"/>
    <lineage>
        <taxon>unclassified sequences</taxon>
        <taxon>metagenomes</taxon>
        <taxon>ecological metagenomes</taxon>
    </lineage>
</organism>
<protein>
    <submittedName>
        <fullName evidence="1">Uncharacterized protein</fullName>
    </submittedName>
</protein>
<proteinExistence type="predicted"/>
<gene>
    <name evidence="1" type="ORF">LCGC14_2971000</name>
</gene>
<accession>A0A0F8XAB0</accession>
<sequence length="24" mass="2427">LPLSLGGHLDGPLLALRQGGEILS</sequence>
<comment type="caution">
    <text evidence="1">The sequence shown here is derived from an EMBL/GenBank/DDBJ whole genome shotgun (WGS) entry which is preliminary data.</text>
</comment>
<feature type="non-terminal residue" evidence="1">
    <location>
        <position position="1"/>
    </location>
</feature>
<name>A0A0F8XAB0_9ZZZZ</name>
<dbReference type="AlphaFoldDB" id="A0A0F8XAB0"/>
<reference evidence="1" key="1">
    <citation type="journal article" date="2015" name="Nature">
        <title>Complex archaea that bridge the gap between prokaryotes and eukaryotes.</title>
        <authorList>
            <person name="Spang A."/>
            <person name="Saw J.H."/>
            <person name="Jorgensen S.L."/>
            <person name="Zaremba-Niedzwiedzka K."/>
            <person name="Martijn J."/>
            <person name="Lind A.E."/>
            <person name="van Eijk R."/>
            <person name="Schleper C."/>
            <person name="Guy L."/>
            <person name="Ettema T.J."/>
        </authorList>
    </citation>
    <scope>NUCLEOTIDE SEQUENCE</scope>
</reference>